<proteinExistence type="inferred from homology"/>
<evidence type="ECO:0000256" key="4">
    <source>
        <dbReference type="ARBA" id="ARBA00048819"/>
    </source>
</evidence>
<comment type="function">
    <text evidence="5">Catalyzes the synthesis of gamma-glutamylcysteine (gamma-GC). This compound is used as substrate for the biosynthesis of the low-molecular thiol compound ergothioneine.</text>
</comment>
<dbReference type="SUPFAM" id="SSF55931">
    <property type="entry name" value="Glutamine synthetase/guanido kinase"/>
    <property type="match status" value="1"/>
</dbReference>
<dbReference type="UniPathway" id="UPA01014"/>
<evidence type="ECO:0000313" key="8">
    <source>
        <dbReference type="Proteomes" id="UP000567922"/>
    </source>
</evidence>
<dbReference type="Gene3D" id="3.30.590.20">
    <property type="match status" value="1"/>
</dbReference>
<dbReference type="GO" id="GO:0005524">
    <property type="term" value="F:ATP binding"/>
    <property type="evidence" value="ECO:0007669"/>
    <property type="project" value="UniProtKB-UniRule"/>
</dbReference>
<protein>
    <recommendedName>
        <fullName evidence="5">Glutamate--cysteine ligase EgtA</fullName>
        <ecNumber evidence="5">6.3.2.2</ecNumber>
    </recommendedName>
    <alternativeName>
        <fullName evidence="5">Gamma-glutamylcysteine synthase</fullName>
        <shortName evidence="5">GCS</shortName>
        <shortName evidence="5">Gamma-ECS</shortName>
    </alternativeName>
</protein>
<dbReference type="GO" id="GO:0006750">
    <property type="term" value="P:glutathione biosynthetic process"/>
    <property type="evidence" value="ECO:0007669"/>
    <property type="project" value="UniProtKB-UniRule"/>
</dbReference>
<evidence type="ECO:0000256" key="5">
    <source>
        <dbReference type="HAMAP-Rule" id="MF_02034"/>
    </source>
</evidence>
<keyword evidence="8" id="KW-1185">Reference proteome</keyword>
<dbReference type="InterPro" id="IPR014746">
    <property type="entry name" value="Gln_synth/guanido_kin_cat_dom"/>
</dbReference>
<comment type="similarity">
    <text evidence="5 6">Belongs to the glutamate--cysteine ligase type 2 family. EgtA subfamily.</text>
</comment>
<dbReference type="EC" id="6.3.2.2" evidence="5"/>
<dbReference type="AlphaFoldDB" id="A0A839RMM2"/>
<dbReference type="HAMAP" id="MF_02034">
    <property type="entry name" value="EgtA"/>
    <property type="match status" value="1"/>
</dbReference>
<sequence length="418" mass="44650">MMHPGVVDSWIRSPEDAIHLISEHTITPAADFTVGAELEWLVIRKSHPAHRVSVEEIARALGVYAPNGNGRSAPFPRGSTLTLEPGGQVELSSAPASSASAVIDALTTDSTVLRACLAHESLELVSAAADTVRAPQRILDAPRYQAMETAFDRNGPAGRVMMTNTAAAQVCVSAGTSMADAAQRWAMLNEAGPALLAAFASSPRVAGGLPGRWESQRMRSWFTLDPQRTTLPDGCGATDEYARWALTVPLLCVRRDGGCWDAPPGLTLADWIDMGGTSKDLGFLPTPYPTADDVLYHLSTLFPPVRPRGYFEVRYLDQQPGSQWRAAVAVVSTLAQSASTVSACREIVAGTTHLWHEAARLGMRHPDLRAAAGELLALAASRAASPTLSELISQYRGDKQRLAMATAPTARTPPRGEV</sequence>
<dbReference type="InterPro" id="IPR017809">
    <property type="entry name" value="EgtA_Actinobacteria"/>
</dbReference>
<keyword evidence="1 5" id="KW-0436">Ligase</keyword>
<accession>A0A839RMM2</accession>
<dbReference type="GO" id="GO:0004357">
    <property type="term" value="F:glutamate-cysteine ligase activity"/>
    <property type="evidence" value="ECO:0007669"/>
    <property type="project" value="UniProtKB-UniRule"/>
</dbReference>
<dbReference type="OrthoDB" id="9780152at2"/>
<dbReference type="PIRSF" id="PIRSF017901">
    <property type="entry name" value="GCL"/>
    <property type="match status" value="1"/>
</dbReference>
<evidence type="ECO:0000256" key="6">
    <source>
        <dbReference type="PIRNR" id="PIRNR017901"/>
    </source>
</evidence>
<keyword evidence="2 5" id="KW-0547">Nucleotide-binding</keyword>
<name>A0A839RMM2_9ACTN</name>
<evidence type="ECO:0000256" key="1">
    <source>
        <dbReference type="ARBA" id="ARBA00022598"/>
    </source>
</evidence>
<dbReference type="InterPro" id="IPR035434">
    <property type="entry name" value="GCL_bact_plant"/>
</dbReference>
<reference evidence="7 8" key="1">
    <citation type="submission" date="2020-08" db="EMBL/GenBank/DDBJ databases">
        <title>Sequencing the genomes of 1000 actinobacteria strains.</title>
        <authorList>
            <person name="Klenk H.-P."/>
        </authorList>
    </citation>
    <scope>NUCLEOTIDE SEQUENCE [LARGE SCALE GENOMIC DNA]</scope>
    <source>
        <strain evidence="7 8">DSM 45258</strain>
    </source>
</reference>
<dbReference type="Proteomes" id="UP000567922">
    <property type="component" value="Unassembled WGS sequence"/>
</dbReference>
<organism evidence="7 8">
    <name type="scientific">Hoyosella altamirensis</name>
    <dbReference type="NCBI Taxonomy" id="616997"/>
    <lineage>
        <taxon>Bacteria</taxon>
        <taxon>Bacillati</taxon>
        <taxon>Actinomycetota</taxon>
        <taxon>Actinomycetes</taxon>
        <taxon>Mycobacteriales</taxon>
        <taxon>Hoyosellaceae</taxon>
        <taxon>Hoyosella</taxon>
    </lineage>
</organism>
<evidence type="ECO:0000256" key="2">
    <source>
        <dbReference type="ARBA" id="ARBA00022741"/>
    </source>
</evidence>
<comment type="caution">
    <text evidence="7">The sequence shown here is derived from an EMBL/GenBank/DDBJ whole genome shotgun (WGS) entry which is preliminary data.</text>
</comment>
<evidence type="ECO:0000313" key="7">
    <source>
        <dbReference type="EMBL" id="MBB3037181.1"/>
    </source>
</evidence>
<comment type="pathway">
    <text evidence="5">Amino-acid biosynthesis; ergothioneine biosynthesis.</text>
</comment>
<dbReference type="GO" id="GO:0052699">
    <property type="term" value="P:ergothioneine biosynthetic process"/>
    <property type="evidence" value="ECO:0007669"/>
    <property type="project" value="UniProtKB-UniRule"/>
</dbReference>
<dbReference type="Pfam" id="PF04107">
    <property type="entry name" value="GCS2"/>
    <property type="match status" value="1"/>
</dbReference>
<dbReference type="EMBL" id="JACHWS010000001">
    <property type="protein sequence ID" value="MBB3037181.1"/>
    <property type="molecule type" value="Genomic_DNA"/>
</dbReference>
<dbReference type="PANTHER" id="PTHR34378">
    <property type="entry name" value="GLUTAMATE--CYSTEINE LIGASE, CHLOROPLASTIC"/>
    <property type="match status" value="1"/>
</dbReference>
<evidence type="ECO:0000256" key="3">
    <source>
        <dbReference type="ARBA" id="ARBA00022840"/>
    </source>
</evidence>
<keyword evidence="3 5" id="KW-0067">ATP-binding</keyword>
<comment type="catalytic activity">
    <reaction evidence="4 5 6">
        <text>L-cysteine + L-glutamate + ATP = gamma-L-glutamyl-L-cysteine + ADP + phosphate + H(+)</text>
        <dbReference type="Rhea" id="RHEA:13285"/>
        <dbReference type="ChEBI" id="CHEBI:15378"/>
        <dbReference type="ChEBI" id="CHEBI:29985"/>
        <dbReference type="ChEBI" id="CHEBI:30616"/>
        <dbReference type="ChEBI" id="CHEBI:35235"/>
        <dbReference type="ChEBI" id="CHEBI:43474"/>
        <dbReference type="ChEBI" id="CHEBI:58173"/>
        <dbReference type="ChEBI" id="CHEBI:456216"/>
        <dbReference type="EC" id="6.3.2.2"/>
    </reaction>
</comment>
<dbReference type="InterPro" id="IPR006336">
    <property type="entry name" value="GCS2"/>
</dbReference>
<gene>
    <name evidence="5" type="primary">egtA</name>
    <name evidence="7" type="ORF">FHU29_001615</name>
</gene>
<dbReference type="PANTHER" id="PTHR34378:SF1">
    <property type="entry name" value="GLUTAMATE--CYSTEINE LIGASE, CHLOROPLASTIC"/>
    <property type="match status" value="1"/>
</dbReference>